<evidence type="ECO:0000256" key="4">
    <source>
        <dbReference type="ARBA" id="ARBA00022737"/>
    </source>
</evidence>
<evidence type="ECO:0000256" key="3">
    <source>
        <dbReference type="ARBA" id="ARBA00022723"/>
    </source>
</evidence>
<proteinExistence type="predicted"/>
<dbReference type="CDD" id="cd01908">
    <property type="entry name" value="YafJ"/>
    <property type="match status" value="1"/>
</dbReference>
<dbReference type="InterPro" id="IPR001680">
    <property type="entry name" value="WD40_rpt"/>
</dbReference>
<evidence type="ECO:0000256" key="1">
    <source>
        <dbReference type="ARBA" id="ARBA00022574"/>
    </source>
</evidence>
<gene>
    <name evidence="9" type="ORF">CBR_g22949</name>
</gene>
<sequence>MCRLMAYLGSPCLLADLVTKPSRSLTRQSYDAKERLTGHGYLNGDGFGVGWYTPETHSRGDPTPCVFTSIQPAWNNGNLERLAKKIVSPLIFAHVRAAYPGIPVSDSNCQPFVCGRYMWMHNGTVGGFLNVRRKLLNRLRDDVYDECPSFESDSGISFAIFLNQIENPMVELPPDELAAKLQATINEIQAVCAEGGCAEEESLLNFVVSDGNTVVASRYCNVPGEHGASLYYASGSHFVSVEPDSNNYFVKHEEKRPLLGIVASEPLTDDSADWLRVPRNSMVVMTRMKGEFVDVIVVPINAPPPVAKDVSRCFKALENGGVATVLQGGEGPGMWKSEVLDGVRVVEEARHAFSAHGRAVMAVACDGSRLWAGLQDGAIKVFDMTEFRCVHTLVGHSQTVLALKIHGKQLYSLSTKIVKVWDTLTYELLSTIRYSDGDVFALGLADGQSVRGPAEMPVLRCYRPSCQQAAPTREHDSFSEKFASPASGAAMGGVEKAVNGENGAYSRGNGPSSKGASTPREAEGAGGGVTTTGRGRMGRMQGMSTAAGGERLPTPPCQMRGGVGGCVARNAAAVAPGASSSRGGEGGVDERLLARRGLASDMRVGMDMAGDLEKEVEEYDDASDVEFQSPCGGEANAWMEGETGREEDVPAGPFGGTDHSSSNTNYRRLLLANGSLIPDGGDYFGDGKVANGQTIGYCYEGDVGPGTGTGMKRSGSFPGTPVPGGAIGSTGGGGGGGGGLPVQHEAVPVVSKSTSLTLPLTDGTRMGHCSRVFAMAVCGVHLCSGAGDSFVKVWSLNTGCLVATLYGHRGAVMALAGTMSAPGNWRLLSGSRDNTIRVWNLGTLTCITTITGHTSDILGLEVGYRGEFYSLSADHTIRMWCLDTYECLQVFVEESMNLLSLACTANGIVSGTRDGMILVWDVETSNTPEGKRESEPASPRQFKCPLSKDLTAHQEHRVMQEALRKFVRFRTVSSDKSTTGCDQIWRCANFLAEFLQDLGAEAKLIVPQEGTSPVVLGKLMGDRNNPTLTFCGHYDTTDARKEDWSTDPFDLLAVDGYLYGRGVSDTKGPIITMLFAVRDLISRGELKINANFIFDGTDENGSVGFKKVVQDNQVWFEGTDLILTSSGAWFSDSTPCLIYGTRGRICLRIEVTGPEKDLHTGSDGGAFSEPMNDLLSVLVNLVDTHNMILVPGFYEDVKRLTPEETKFYEALDSKMEDYNLEYKAAKGLKALTARTGRELLMNRSRLPSLSITGIDSFGEGWSRIPKCASARVVIRHVPNQDAHGLIEKLKSHVLHEFAKLRSLGNKIEVHQIHLGDWWLADPQNPYYRTAEKCIERQWGVQPMYVCEGSTIPVVSFLEKTLGAPALHLPICQATGHLADLNERLRWTNFVKGKEVMKDLFAVLGRSPKPFGQHYQA</sequence>
<accession>A0A388L354</accession>
<dbReference type="GO" id="GO:0046872">
    <property type="term" value="F:metal ion binding"/>
    <property type="evidence" value="ECO:0007669"/>
    <property type="project" value="UniProtKB-KW"/>
</dbReference>
<keyword evidence="4" id="KW-0677">Repeat</keyword>
<evidence type="ECO:0000256" key="6">
    <source>
        <dbReference type="PROSITE-ProRule" id="PRU00221"/>
    </source>
</evidence>
<dbReference type="EMBL" id="BFEA01000252">
    <property type="protein sequence ID" value="GBG76731.1"/>
    <property type="molecule type" value="Genomic_DNA"/>
</dbReference>
<keyword evidence="2" id="KW-0645">Protease</keyword>
<feature type="domain" description="Glutamine amidotransferase type-2" evidence="8">
    <location>
        <begin position="2"/>
        <end position="288"/>
    </location>
</feature>
<evidence type="ECO:0000313" key="9">
    <source>
        <dbReference type="EMBL" id="GBG76731.1"/>
    </source>
</evidence>
<dbReference type="PROSITE" id="PS50294">
    <property type="entry name" value="WD_REPEATS_REGION"/>
    <property type="match status" value="1"/>
</dbReference>
<dbReference type="OMA" id="CVAYTEA"/>
<organism evidence="9 10">
    <name type="scientific">Chara braunii</name>
    <name type="common">Braun's stonewort</name>
    <dbReference type="NCBI Taxonomy" id="69332"/>
    <lineage>
        <taxon>Eukaryota</taxon>
        <taxon>Viridiplantae</taxon>
        <taxon>Streptophyta</taxon>
        <taxon>Charophyceae</taxon>
        <taxon>Charales</taxon>
        <taxon>Characeae</taxon>
        <taxon>Chara</taxon>
    </lineage>
</organism>
<dbReference type="InterPro" id="IPR051458">
    <property type="entry name" value="Cyt/Met_Dipeptidase"/>
</dbReference>
<dbReference type="InterPro" id="IPR019775">
    <property type="entry name" value="WD40_repeat_CS"/>
</dbReference>
<evidence type="ECO:0000313" key="10">
    <source>
        <dbReference type="Proteomes" id="UP000265515"/>
    </source>
</evidence>
<dbReference type="InterPro" id="IPR029055">
    <property type="entry name" value="Ntn_hydrolases_N"/>
</dbReference>
<dbReference type="GO" id="GO:0008233">
    <property type="term" value="F:peptidase activity"/>
    <property type="evidence" value="ECO:0007669"/>
    <property type="project" value="UniProtKB-KW"/>
</dbReference>
<dbReference type="Proteomes" id="UP000265515">
    <property type="component" value="Unassembled WGS sequence"/>
</dbReference>
<dbReference type="OrthoDB" id="7832001at2759"/>
<feature type="repeat" description="WD" evidence="6">
    <location>
        <begin position="805"/>
        <end position="849"/>
    </location>
</feature>
<dbReference type="Pfam" id="PF00400">
    <property type="entry name" value="WD40"/>
    <property type="match status" value="3"/>
</dbReference>
<dbReference type="PRINTS" id="PR00320">
    <property type="entry name" value="GPROTEINBRPT"/>
</dbReference>
<keyword evidence="10" id="KW-1185">Reference proteome</keyword>
<keyword evidence="5" id="KW-0378">Hydrolase</keyword>
<dbReference type="Pfam" id="PF01546">
    <property type="entry name" value="Peptidase_M20"/>
    <property type="match status" value="1"/>
</dbReference>
<dbReference type="PANTHER" id="PTHR43270">
    <property type="entry name" value="BETA-ALA-HIS DIPEPTIDASE"/>
    <property type="match status" value="1"/>
</dbReference>
<evidence type="ECO:0000259" key="8">
    <source>
        <dbReference type="PROSITE" id="PS51278"/>
    </source>
</evidence>
<dbReference type="InterPro" id="IPR020472">
    <property type="entry name" value="WD40_PAC1"/>
</dbReference>
<dbReference type="SMART" id="SM00320">
    <property type="entry name" value="WD40"/>
    <property type="match status" value="6"/>
</dbReference>
<dbReference type="Gene3D" id="3.40.630.10">
    <property type="entry name" value="Zn peptidases"/>
    <property type="match status" value="1"/>
</dbReference>
<dbReference type="SUPFAM" id="SSF56235">
    <property type="entry name" value="N-terminal nucleophile aminohydrolases (Ntn hydrolases)"/>
    <property type="match status" value="1"/>
</dbReference>
<dbReference type="InterPro" id="IPR015943">
    <property type="entry name" value="WD40/YVTN_repeat-like_dom_sf"/>
</dbReference>
<keyword evidence="1 6" id="KW-0853">WD repeat</keyword>
<dbReference type="SUPFAM" id="SSF53187">
    <property type="entry name" value="Zn-dependent exopeptidases"/>
    <property type="match status" value="1"/>
</dbReference>
<dbReference type="PROSITE" id="PS00678">
    <property type="entry name" value="WD_REPEATS_1"/>
    <property type="match status" value="1"/>
</dbReference>
<dbReference type="GO" id="GO:0006751">
    <property type="term" value="P:glutathione catabolic process"/>
    <property type="evidence" value="ECO:0007669"/>
    <property type="project" value="TreeGrafter"/>
</dbReference>
<dbReference type="Gene3D" id="3.60.20.10">
    <property type="entry name" value="Glutamine Phosphoribosylpyrophosphate, subunit 1, domain 1"/>
    <property type="match status" value="1"/>
</dbReference>
<dbReference type="PANTHER" id="PTHR43270:SF8">
    <property type="entry name" value="DI- AND TRIPEPTIDASE DUG2-RELATED"/>
    <property type="match status" value="1"/>
</dbReference>
<comment type="caution">
    <text evidence="9">The sequence shown here is derived from an EMBL/GenBank/DDBJ whole genome shotgun (WGS) entry which is preliminary data.</text>
</comment>
<keyword evidence="3" id="KW-0479">Metal-binding</keyword>
<name>A0A388L354_CHABU</name>
<evidence type="ECO:0000256" key="7">
    <source>
        <dbReference type="SAM" id="MobiDB-lite"/>
    </source>
</evidence>
<dbReference type="STRING" id="69332.A0A388L354"/>
<reference evidence="9 10" key="1">
    <citation type="journal article" date="2018" name="Cell">
        <title>The Chara Genome: Secondary Complexity and Implications for Plant Terrestrialization.</title>
        <authorList>
            <person name="Nishiyama T."/>
            <person name="Sakayama H."/>
            <person name="Vries J.D."/>
            <person name="Buschmann H."/>
            <person name="Saint-Marcoux D."/>
            <person name="Ullrich K.K."/>
            <person name="Haas F.B."/>
            <person name="Vanderstraeten L."/>
            <person name="Becker D."/>
            <person name="Lang D."/>
            <person name="Vosolsobe S."/>
            <person name="Rombauts S."/>
            <person name="Wilhelmsson P.K.I."/>
            <person name="Janitza P."/>
            <person name="Kern R."/>
            <person name="Heyl A."/>
            <person name="Rumpler F."/>
            <person name="Villalobos L.I.A.C."/>
            <person name="Clay J.M."/>
            <person name="Skokan R."/>
            <person name="Toyoda A."/>
            <person name="Suzuki Y."/>
            <person name="Kagoshima H."/>
            <person name="Schijlen E."/>
            <person name="Tajeshwar N."/>
            <person name="Catarino B."/>
            <person name="Hetherington A.J."/>
            <person name="Saltykova A."/>
            <person name="Bonnot C."/>
            <person name="Breuninger H."/>
            <person name="Symeonidi A."/>
            <person name="Radhakrishnan G.V."/>
            <person name="Van Nieuwerburgh F."/>
            <person name="Deforce D."/>
            <person name="Chang C."/>
            <person name="Karol K.G."/>
            <person name="Hedrich R."/>
            <person name="Ulvskov P."/>
            <person name="Glockner G."/>
            <person name="Delwiche C.F."/>
            <person name="Petrasek J."/>
            <person name="Van de Peer Y."/>
            <person name="Friml J."/>
            <person name="Beilby M."/>
            <person name="Dolan L."/>
            <person name="Kohara Y."/>
            <person name="Sugano S."/>
            <person name="Fujiyama A."/>
            <person name="Delaux P.-M."/>
            <person name="Quint M."/>
            <person name="TheiBen G."/>
            <person name="Hagemann M."/>
            <person name="Harholt J."/>
            <person name="Dunand C."/>
            <person name="Zachgo S."/>
            <person name="Langdale J."/>
            <person name="Maumus F."/>
            <person name="Straeten D.V.D."/>
            <person name="Gould S.B."/>
            <person name="Rensing S.A."/>
        </authorList>
    </citation>
    <scope>NUCLEOTIDE SEQUENCE [LARGE SCALE GENOMIC DNA]</scope>
    <source>
        <strain evidence="9 10">S276</strain>
    </source>
</reference>
<feature type="repeat" description="WD" evidence="6">
    <location>
        <begin position="908"/>
        <end position="930"/>
    </location>
</feature>
<dbReference type="Gene3D" id="2.130.10.10">
    <property type="entry name" value="YVTN repeat-like/Quinoprotein amine dehydrogenase"/>
    <property type="match status" value="2"/>
</dbReference>
<dbReference type="PROSITE" id="PS50082">
    <property type="entry name" value="WD_REPEATS_2"/>
    <property type="match status" value="2"/>
</dbReference>
<dbReference type="Gene3D" id="3.30.70.360">
    <property type="match status" value="1"/>
</dbReference>
<feature type="region of interest" description="Disordered" evidence="7">
    <location>
        <begin position="499"/>
        <end position="537"/>
    </location>
</feature>
<dbReference type="InterPro" id="IPR017932">
    <property type="entry name" value="GATase_2_dom"/>
</dbReference>
<dbReference type="InterPro" id="IPR011047">
    <property type="entry name" value="Quinoprotein_ADH-like_sf"/>
</dbReference>
<dbReference type="SUPFAM" id="SSF50998">
    <property type="entry name" value="Quinoprotein alcohol dehydrogenase-like"/>
    <property type="match status" value="1"/>
</dbReference>
<evidence type="ECO:0000256" key="5">
    <source>
        <dbReference type="ARBA" id="ARBA00022801"/>
    </source>
</evidence>
<dbReference type="GO" id="GO:0006508">
    <property type="term" value="P:proteolysis"/>
    <property type="evidence" value="ECO:0007669"/>
    <property type="project" value="UniProtKB-KW"/>
</dbReference>
<dbReference type="PROSITE" id="PS51278">
    <property type="entry name" value="GATASE_TYPE_2"/>
    <property type="match status" value="1"/>
</dbReference>
<protein>
    <recommendedName>
        <fullName evidence="8">Glutamine amidotransferase type-2 domain-containing protein</fullName>
    </recommendedName>
</protein>
<dbReference type="Gramene" id="GBG76731">
    <property type="protein sequence ID" value="GBG76731"/>
    <property type="gene ID" value="CBR_g22949"/>
</dbReference>
<dbReference type="InterPro" id="IPR002933">
    <property type="entry name" value="Peptidase_M20"/>
</dbReference>
<evidence type="ECO:0000256" key="2">
    <source>
        <dbReference type="ARBA" id="ARBA00022670"/>
    </source>
</evidence>